<reference evidence="3 4" key="1">
    <citation type="submission" date="2014-03" db="EMBL/GenBank/DDBJ databases">
        <title>Genomics of Bifidobacteria.</title>
        <authorList>
            <person name="Ventura M."/>
            <person name="Milani C."/>
            <person name="Lugli G.A."/>
        </authorList>
    </citation>
    <scope>NUCLEOTIDE SEQUENCE [LARGE SCALE GENOMIC DNA]</scope>
    <source>
        <strain evidence="3 4">LMG 11586</strain>
    </source>
</reference>
<dbReference type="eggNOG" id="COG1373">
    <property type="taxonomic scope" value="Bacteria"/>
</dbReference>
<dbReference type="RefSeq" id="WP_033507061.1">
    <property type="nucleotide sequence ID" value="NZ_JGYX01000005.1"/>
</dbReference>
<dbReference type="PANTHER" id="PTHR33295">
    <property type="entry name" value="ATPASE"/>
    <property type="match status" value="1"/>
</dbReference>
<name>A0A087AP78_9BIFI</name>
<gene>
    <name evidence="3" type="ORF">BIGA_1171</name>
</gene>
<sequence length="460" mass="51629">MLYRNAWEQLETWRTGNTAARKHGRHTKALMITGARQVGKTTLVREFGSRHYKRLAELNFLTDPVAATVFDGALDADSVTANLTAYLKTTLPPGETLVLLDEIQECPRARTAIKFLVEDGRFDYVETGSLLGVRTKEVPSYPVGFEESFRMYPLTFAEYCLANGVPESTLTMLREHFDTATPVSDAIHNTMQRLFMSYIVVGGMPEIVQRYVDTHDIAQVVDLQHNLLDLYRIDITKYADKTDMPKIRAIFDAVPAQLDDRNRRFVLADLGKTARQNRYASSFLWLADAGVTLPCYNVTAPTVPLQANRKYSLFKLFLADTGLLCASSMENVQFAILNGQIDINMGAIAENVVAQELAANGFALHYFHTKRLGEVDFVVQTGNAVLPIEVKSGRDWTQHTALDNVMAVHEWNLDRALVLCNGNLSQDGNVTYLPLYMTMFIKPQQQPASMPFEIDLSALR</sequence>
<organism evidence="3 4">
    <name type="scientific">Bifidobacterium pullorum subsp. gallinarum</name>
    <dbReference type="NCBI Taxonomy" id="78344"/>
    <lineage>
        <taxon>Bacteria</taxon>
        <taxon>Bacillati</taxon>
        <taxon>Actinomycetota</taxon>
        <taxon>Actinomycetes</taxon>
        <taxon>Bifidobacteriales</taxon>
        <taxon>Bifidobacteriaceae</taxon>
        <taxon>Bifidobacterium</taxon>
    </lineage>
</organism>
<dbReference type="InterPro" id="IPR011335">
    <property type="entry name" value="Restrct_endonuc-II-like"/>
</dbReference>
<dbReference type="Proteomes" id="UP000029046">
    <property type="component" value="Unassembled WGS sequence"/>
</dbReference>
<proteinExistence type="predicted"/>
<dbReference type="InterPro" id="IPR025420">
    <property type="entry name" value="DUF4143"/>
</dbReference>
<dbReference type="EMBL" id="JGYX01000005">
    <property type="protein sequence ID" value="KFI60578.1"/>
    <property type="molecule type" value="Genomic_DNA"/>
</dbReference>
<feature type="domain" description="AAA" evidence="1">
    <location>
        <begin position="27"/>
        <end position="160"/>
    </location>
</feature>
<dbReference type="PANTHER" id="PTHR33295:SF7">
    <property type="entry name" value="ATPASE"/>
    <property type="match status" value="1"/>
</dbReference>
<evidence type="ECO:0000259" key="2">
    <source>
        <dbReference type="Pfam" id="PF13635"/>
    </source>
</evidence>
<dbReference type="Pfam" id="PF13635">
    <property type="entry name" value="DUF4143"/>
    <property type="match status" value="1"/>
</dbReference>
<evidence type="ECO:0000259" key="1">
    <source>
        <dbReference type="Pfam" id="PF13173"/>
    </source>
</evidence>
<dbReference type="SUPFAM" id="SSF52540">
    <property type="entry name" value="P-loop containing nucleoside triphosphate hydrolases"/>
    <property type="match status" value="1"/>
</dbReference>
<accession>A0A087AP78</accession>
<feature type="domain" description="DUF4143" evidence="2">
    <location>
        <begin position="234"/>
        <end position="393"/>
    </location>
</feature>
<evidence type="ECO:0000313" key="4">
    <source>
        <dbReference type="Proteomes" id="UP000029046"/>
    </source>
</evidence>
<dbReference type="SUPFAM" id="SSF52980">
    <property type="entry name" value="Restriction endonuclease-like"/>
    <property type="match status" value="1"/>
</dbReference>
<keyword evidence="4" id="KW-1185">Reference proteome</keyword>
<dbReference type="InterPro" id="IPR041682">
    <property type="entry name" value="AAA_14"/>
</dbReference>
<dbReference type="InterPro" id="IPR027417">
    <property type="entry name" value="P-loop_NTPase"/>
</dbReference>
<protein>
    <submittedName>
        <fullName evidence="3">Putative ATPase</fullName>
    </submittedName>
</protein>
<evidence type="ECO:0000313" key="3">
    <source>
        <dbReference type="EMBL" id="KFI60578.1"/>
    </source>
</evidence>
<dbReference type="Pfam" id="PF13173">
    <property type="entry name" value="AAA_14"/>
    <property type="match status" value="1"/>
</dbReference>
<comment type="caution">
    <text evidence="3">The sequence shown here is derived from an EMBL/GenBank/DDBJ whole genome shotgun (WGS) entry which is preliminary data.</text>
</comment>
<dbReference type="OrthoDB" id="9804306at2"/>
<dbReference type="AlphaFoldDB" id="A0A087AP78"/>